<sequence>MIALLIGGVLGLIFTAIGTPLFIKFLVHKGYGQFVRDDGPTTHKTKRGTPTMGGAVFLVALVVVYFLTHALMGLFGLGPAGPSASGLILLFLTVGMGFVGFIDDFTKITKQQSLGLTPRGKIVLQGLIGTIFAVLALNFPNEDGFTPASSAISFVRDIPWLDLAFLGPIVMYLLVVIWSNLITTATTNAVNLTDGLDGLATGATAMVTGAYVLMSIFQASQACGRVTGAGCYEVRDPLDLALLASILTGALMGFLWWNTSPAKIFMGDTGSLALGGALAGFAIFTRTELLVIVLAGLMVAITLSVIIQVGYFKLSGGKRVFLMAPLQHHFELKGWAEVTVVVRFWLISLVCVVIGMAIFYSEWLLSAGTLQGVAP</sequence>
<comment type="cofactor">
    <cofactor evidence="7 9">
        <name>Mg(2+)</name>
        <dbReference type="ChEBI" id="CHEBI:18420"/>
    </cofactor>
</comment>
<feature type="transmembrane region" description="Helical" evidence="7">
    <location>
        <begin position="83"/>
        <end position="102"/>
    </location>
</feature>
<keyword evidence="7" id="KW-0132">Cell division</keyword>
<comment type="caution">
    <text evidence="10">The sequence shown here is derived from an EMBL/GenBank/DDBJ whole genome shotgun (WGS) entry which is preliminary data.</text>
</comment>
<dbReference type="Proteomes" id="UP000540191">
    <property type="component" value="Unassembled WGS sequence"/>
</dbReference>
<dbReference type="PROSITE" id="PS01348">
    <property type="entry name" value="MRAY_2"/>
    <property type="match status" value="1"/>
</dbReference>
<comment type="catalytic activity">
    <reaction evidence="7">
        <text>UDP-N-acetyl-alpha-D-muramoyl-L-alanyl-gamma-D-glutamyl-meso-2,6-diaminopimeloyl-D-alanyl-D-alanine + di-trans,octa-cis-undecaprenyl phosphate = di-trans,octa-cis-undecaprenyl diphospho-N-acetyl-alpha-D-muramoyl-L-alanyl-D-glutamyl-meso-2,6-diaminopimeloyl-D-alanyl-D-alanine + UMP</text>
        <dbReference type="Rhea" id="RHEA:28386"/>
        <dbReference type="ChEBI" id="CHEBI:57865"/>
        <dbReference type="ChEBI" id="CHEBI:60392"/>
        <dbReference type="ChEBI" id="CHEBI:61386"/>
        <dbReference type="ChEBI" id="CHEBI:61387"/>
        <dbReference type="EC" id="2.7.8.13"/>
    </reaction>
</comment>
<reference evidence="10 11" key="1">
    <citation type="submission" date="2020-08" db="EMBL/GenBank/DDBJ databases">
        <title>Sequencing the genomes of 1000 actinobacteria strains.</title>
        <authorList>
            <person name="Klenk H.-P."/>
        </authorList>
    </citation>
    <scope>NUCLEOTIDE SEQUENCE [LARGE SCALE GENOMIC DNA]</scope>
    <source>
        <strain evidence="10 11">DSM 23974</strain>
    </source>
</reference>
<feature type="transmembrane region" description="Helical" evidence="7">
    <location>
        <begin position="199"/>
        <end position="220"/>
    </location>
</feature>
<dbReference type="AlphaFoldDB" id="A0A7W7M3A0"/>
<dbReference type="NCBIfam" id="TIGR00445">
    <property type="entry name" value="mraY"/>
    <property type="match status" value="1"/>
</dbReference>
<keyword evidence="3 7" id="KW-0808">Transferase</keyword>
<dbReference type="Pfam" id="PF00953">
    <property type="entry name" value="Glycos_transf_4"/>
    <property type="match status" value="1"/>
</dbReference>
<feature type="transmembrane region" description="Helical" evidence="7">
    <location>
        <begin position="264"/>
        <end position="284"/>
    </location>
</feature>
<keyword evidence="7" id="KW-0573">Peptidoglycan synthesis</keyword>
<feature type="transmembrane region" description="Helical" evidence="7">
    <location>
        <begin position="240"/>
        <end position="257"/>
    </location>
</feature>
<dbReference type="PANTHER" id="PTHR22926:SF5">
    <property type="entry name" value="PHOSPHO-N-ACETYLMURAMOYL-PENTAPEPTIDE-TRANSFERASE HOMOLOG"/>
    <property type="match status" value="1"/>
</dbReference>
<dbReference type="InterPro" id="IPR000715">
    <property type="entry name" value="Glycosyl_transferase_4"/>
</dbReference>
<evidence type="ECO:0000256" key="6">
    <source>
        <dbReference type="ARBA" id="ARBA00023136"/>
    </source>
</evidence>
<comment type="subcellular location">
    <subcellularLocation>
        <location evidence="7">Cell membrane</location>
        <topology evidence="7">Multi-pass membrane protein</topology>
    </subcellularLocation>
    <subcellularLocation>
        <location evidence="1">Membrane</location>
        <topology evidence="1">Multi-pass membrane protein</topology>
    </subcellularLocation>
</comment>
<dbReference type="Pfam" id="PF10555">
    <property type="entry name" value="MraY_sig1"/>
    <property type="match status" value="1"/>
</dbReference>
<dbReference type="GO" id="GO:0008360">
    <property type="term" value="P:regulation of cell shape"/>
    <property type="evidence" value="ECO:0007669"/>
    <property type="project" value="UniProtKB-KW"/>
</dbReference>
<dbReference type="GO" id="GO:0008963">
    <property type="term" value="F:phospho-N-acetylmuramoyl-pentapeptide-transferase activity"/>
    <property type="evidence" value="ECO:0007669"/>
    <property type="project" value="UniProtKB-UniRule"/>
</dbReference>
<keyword evidence="7" id="KW-0961">Cell wall biogenesis/degradation</keyword>
<accession>A0A7W7M3A0</accession>
<feature type="transmembrane region" description="Helical" evidence="7">
    <location>
        <begin position="54"/>
        <end position="77"/>
    </location>
</feature>
<name>A0A7W7M3A0_9MICC</name>
<evidence type="ECO:0000313" key="11">
    <source>
        <dbReference type="Proteomes" id="UP000540191"/>
    </source>
</evidence>
<evidence type="ECO:0000256" key="4">
    <source>
        <dbReference type="ARBA" id="ARBA00022692"/>
    </source>
</evidence>
<gene>
    <name evidence="7" type="primary">mraY</name>
    <name evidence="10" type="ORF">HDA30_000945</name>
</gene>
<dbReference type="GO" id="GO:0046872">
    <property type="term" value="F:metal ion binding"/>
    <property type="evidence" value="ECO:0007669"/>
    <property type="project" value="UniProtKB-KW"/>
</dbReference>
<keyword evidence="11" id="KW-1185">Reference proteome</keyword>
<feature type="transmembrane region" description="Helical" evidence="7">
    <location>
        <begin position="160"/>
        <end position="178"/>
    </location>
</feature>
<organism evidence="10 11">
    <name type="scientific">Micrococcus cohnii</name>
    <dbReference type="NCBI Taxonomy" id="993416"/>
    <lineage>
        <taxon>Bacteria</taxon>
        <taxon>Bacillati</taxon>
        <taxon>Actinomycetota</taxon>
        <taxon>Actinomycetes</taxon>
        <taxon>Micrococcales</taxon>
        <taxon>Micrococcaceae</taxon>
        <taxon>Micrococcus</taxon>
    </lineage>
</organism>
<dbReference type="GO" id="GO:0005886">
    <property type="term" value="C:plasma membrane"/>
    <property type="evidence" value="ECO:0007669"/>
    <property type="project" value="UniProtKB-SubCell"/>
</dbReference>
<protein>
    <recommendedName>
        <fullName evidence="7 8">Phospho-N-acetylmuramoyl-pentapeptide-transferase</fullName>
        <ecNumber evidence="7 8">2.7.8.13</ecNumber>
    </recommendedName>
    <alternativeName>
        <fullName evidence="7">UDP-MurNAc-pentapeptide phosphotransferase</fullName>
    </alternativeName>
</protein>
<evidence type="ECO:0000256" key="3">
    <source>
        <dbReference type="ARBA" id="ARBA00022679"/>
    </source>
</evidence>
<keyword evidence="5 7" id="KW-1133">Transmembrane helix</keyword>
<keyword evidence="4 7" id="KW-0812">Transmembrane</keyword>
<dbReference type="GO" id="GO:0071555">
    <property type="term" value="P:cell wall organization"/>
    <property type="evidence" value="ECO:0007669"/>
    <property type="project" value="UniProtKB-KW"/>
</dbReference>
<keyword evidence="7 9" id="KW-0479">Metal-binding</keyword>
<feature type="binding site" evidence="9">
    <location>
        <position position="268"/>
    </location>
    <ligand>
        <name>Mg(2+)</name>
        <dbReference type="ChEBI" id="CHEBI:18420"/>
    </ligand>
</feature>
<comment type="pathway">
    <text evidence="7">Cell wall biogenesis; peptidoglycan biosynthesis.</text>
</comment>
<evidence type="ECO:0000256" key="8">
    <source>
        <dbReference type="NCBIfam" id="TIGR00445"/>
    </source>
</evidence>
<dbReference type="InterPro" id="IPR018480">
    <property type="entry name" value="PNAcMuramoyl-5peptid_Trfase_CS"/>
</dbReference>
<evidence type="ECO:0000256" key="9">
    <source>
        <dbReference type="PIRSR" id="PIRSR600715-1"/>
    </source>
</evidence>
<evidence type="ECO:0000256" key="1">
    <source>
        <dbReference type="ARBA" id="ARBA00004141"/>
    </source>
</evidence>
<evidence type="ECO:0000256" key="2">
    <source>
        <dbReference type="ARBA" id="ARBA00005583"/>
    </source>
</evidence>
<dbReference type="EC" id="2.7.8.13" evidence="7 8"/>
<dbReference type="PANTHER" id="PTHR22926">
    <property type="entry name" value="PHOSPHO-N-ACETYLMURAMOYL-PENTAPEPTIDE-TRANSFERASE"/>
    <property type="match status" value="1"/>
</dbReference>
<comment type="function">
    <text evidence="7">Catalyzes the initial step of the lipid cycle reactions in the biosynthesis of the cell wall peptidoglycan: transfers peptidoglycan precursor phospho-MurNAc-pentapeptide from UDP-MurNAc-pentapeptide onto the lipid carrier undecaprenyl phosphate, yielding undecaprenyl-pyrophosphoryl-MurNAc-pentapeptide, known as lipid I.</text>
</comment>
<proteinExistence type="inferred from homology"/>
<dbReference type="PROSITE" id="PS01347">
    <property type="entry name" value="MRAY_1"/>
    <property type="match status" value="1"/>
</dbReference>
<evidence type="ECO:0000313" key="10">
    <source>
        <dbReference type="EMBL" id="MBB4735437.1"/>
    </source>
</evidence>
<dbReference type="GO" id="GO:0051301">
    <property type="term" value="P:cell division"/>
    <property type="evidence" value="ECO:0007669"/>
    <property type="project" value="UniProtKB-KW"/>
</dbReference>
<dbReference type="InterPro" id="IPR003524">
    <property type="entry name" value="PNAcMuramoyl-5peptid_Trfase"/>
</dbReference>
<keyword evidence="7" id="KW-0131">Cell cycle</keyword>
<keyword evidence="7" id="KW-0133">Cell shape</keyword>
<feature type="transmembrane region" description="Helical" evidence="7">
    <location>
        <begin position="122"/>
        <end position="140"/>
    </location>
</feature>
<feature type="transmembrane region" description="Helical" evidence="7">
    <location>
        <begin position="6"/>
        <end position="27"/>
    </location>
</feature>
<keyword evidence="6 7" id="KW-0472">Membrane</keyword>
<evidence type="ECO:0000256" key="5">
    <source>
        <dbReference type="ARBA" id="ARBA00022989"/>
    </source>
</evidence>
<feature type="transmembrane region" description="Helical" evidence="7">
    <location>
        <begin position="335"/>
        <end position="360"/>
    </location>
</feature>
<keyword evidence="7" id="KW-1003">Cell membrane</keyword>
<dbReference type="UniPathway" id="UPA00219"/>
<evidence type="ECO:0000256" key="7">
    <source>
        <dbReference type="HAMAP-Rule" id="MF_00038"/>
    </source>
</evidence>
<dbReference type="HAMAP" id="MF_00038">
    <property type="entry name" value="MraY"/>
    <property type="match status" value="1"/>
</dbReference>
<comment type="similarity">
    <text evidence="2 7">Belongs to the glycosyltransferase 4 family. MraY subfamily.</text>
</comment>
<dbReference type="GO" id="GO:0009252">
    <property type="term" value="P:peptidoglycan biosynthetic process"/>
    <property type="evidence" value="ECO:0007669"/>
    <property type="project" value="UniProtKB-UniRule"/>
</dbReference>
<dbReference type="EMBL" id="JACHNA010000001">
    <property type="protein sequence ID" value="MBB4735437.1"/>
    <property type="molecule type" value="Genomic_DNA"/>
</dbReference>
<dbReference type="CDD" id="cd06852">
    <property type="entry name" value="GT_MraY"/>
    <property type="match status" value="1"/>
</dbReference>
<feature type="transmembrane region" description="Helical" evidence="7">
    <location>
        <begin position="290"/>
        <end position="314"/>
    </location>
</feature>
<keyword evidence="7 9" id="KW-0460">Magnesium</keyword>
<dbReference type="RefSeq" id="WP_158496073.1">
    <property type="nucleotide sequence ID" value="NZ_JACHNA010000001.1"/>
</dbReference>
<feature type="binding site" evidence="9">
    <location>
        <position position="191"/>
    </location>
    <ligand>
        <name>Mg(2+)</name>
        <dbReference type="ChEBI" id="CHEBI:18420"/>
    </ligand>
</feature>